<dbReference type="RefSeq" id="WP_078831863.1">
    <property type="nucleotide sequence ID" value="NZ_FUWH01000007.1"/>
</dbReference>
<dbReference type="STRING" id="413434.SAMN04488132_10786"/>
<feature type="transmembrane region" description="Helical" evidence="2">
    <location>
        <begin position="31"/>
        <end position="50"/>
    </location>
</feature>
<name>A0A1T4Q1T0_9BACT</name>
<feature type="compositionally biased region" description="Basic and acidic residues" evidence="1">
    <location>
        <begin position="166"/>
        <end position="177"/>
    </location>
</feature>
<keyword evidence="2" id="KW-1133">Transmembrane helix</keyword>
<dbReference type="Pfam" id="PF04120">
    <property type="entry name" value="Iron_permease"/>
    <property type="match status" value="1"/>
</dbReference>
<dbReference type="EMBL" id="FUWH01000007">
    <property type="protein sequence ID" value="SJZ97487.1"/>
    <property type="molecule type" value="Genomic_DNA"/>
</dbReference>
<evidence type="ECO:0000313" key="3">
    <source>
        <dbReference type="EMBL" id="SJZ97487.1"/>
    </source>
</evidence>
<protein>
    <submittedName>
        <fullName evidence="3">Low affinity Fe/Cu permease</fullName>
    </submittedName>
</protein>
<evidence type="ECO:0000256" key="1">
    <source>
        <dbReference type="SAM" id="MobiDB-lite"/>
    </source>
</evidence>
<dbReference type="OrthoDB" id="119761at2"/>
<feature type="region of interest" description="Disordered" evidence="1">
    <location>
        <begin position="147"/>
        <end position="177"/>
    </location>
</feature>
<sequence length="177" mass="20075">MARRQPKKKNRFAVLFDRFSTKVTKATGSPMAFLLALGVVIAWCVSGPLFHFSDTWQLVINTGTTIVTFLMVFLIQQSQNKDTIALQLKLNELIACNEKASNRLIDIEDLTEDELVVLKKFYVKLSTLSEKEEDIFCTHSIDEAEHLDDRKNSENRKKRASLKKANGKDQHTASKAS</sequence>
<keyword evidence="2" id="KW-0812">Transmembrane</keyword>
<keyword evidence="2" id="KW-0472">Membrane</keyword>
<accession>A0A1T4Q1T0</accession>
<evidence type="ECO:0000256" key="2">
    <source>
        <dbReference type="SAM" id="Phobius"/>
    </source>
</evidence>
<organism evidence="3 4">
    <name type="scientific">Sediminibacterium ginsengisoli</name>
    <dbReference type="NCBI Taxonomy" id="413434"/>
    <lineage>
        <taxon>Bacteria</taxon>
        <taxon>Pseudomonadati</taxon>
        <taxon>Bacteroidota</taxon>
        <taxon>Chitinophagia</taxon>
        <taxon>Chitinophagales</taxon>
        <taxon>Chitinophagaceae</taxon>
        <taxon>Sediminibacterium</taxon>
    </lineage>
</organism>
<keyword evidence="4" id="KW-1185">Reference proteome</keyword>
<proteinExistence type="predicted"/>
<dbReference type="Proteomes" id="UP000190888">
    <property type="component" value="Unassembled WGS sequence"/>
</dbReference>
<gene>
    <name evidence="3" type="ORF">SAMN04488132_10786</name>
</gene>
<dbReference type="AlphaFoldDB" id="A0A1T4Q1T0"/>
<reference evidence="3 4" key="1">
    <citation type="submission" date="2017-02" db="EMBL/GenBank/DDBJ databases">
        <authorList>
            <person name="Peterson S.W."/>
        </authorList>
    </citation>
    <scope>NUCLEOTIDE SEQUENCE [LARGE SCALE GENOMIC DNA]</scope>
    <source>
        <strain evidence="3 4">DSM 22335</strain>
    </source>
</reference>
<feature type="transmembrane region" description="Helical" evidence="2">
    <location>
        <begin position="56"/>
        <end position="75"/>
    </location>
</feature>
<dbReference type="GO" id="GO:0055085">
    <property type="term" value="P:transmembrane transport"/>
    <property type="evidence" value="ECO:0007669"/>
    <property type="project" value="InterPro"/>
</dbReference>
<dbReference type="InterPro" id="IPR007251">
    <property type="entry name" value="Iron_permease_Fet4"/>
</dbReference>
<evidence type="ECO:0000313" key="4">
    <source>
        <dbReference type="Proteomes" id="UP000190888"/>
    </source>
</evidence>